<dbReference type="Proteomes" id="UP000188268">
    <property type="component" value="Unassembled WGS sequence"/>
</dbReference>
<protein>
    <submittedName>
        <fullName evidence="2">Kinase family protein</fullName>
    </submittedName>
</protein>
<keyword evidence="3" id="KW-1185">Reference proteome</keyword>
<name>A0A1R3GD86_COCAP</name>
<keyword evidence="2" id="KW-0418">Kinase</keyword>
<proteinExistence type="predicted"/>
<feature type="non-terminal residue" evidence="2">
    <location>
        <position position="103"/>
    </location>
</feature>
<dbReference type="OMA" id="PVARYHY"/>
<comment type="caution">
    <text evidence="2">The sequence shown here is derived from an EMBL/GenBank/DDBJ whole genome shotgun (WGS) entry which is preliminary data.</text>
</comment>
<reference evidence="2 3" key="1">
    <citation type="submission" date="2013-09" db="EMBL/GenBank/DDBJ databases">
        <title>Corchorus capsularis genome sequencing.</title>
        <authorList>
            <person name="Alam M."/>
            <person name="Haque M.S."/>
            <person name="Islam M.S."/>
            <person name="Emdad E.M."/>
            <person name="Islam M.M."/>
            <person name="Ahmed B."/>
            <person name="Halim A."/>
            <person name="Hossen Q.M.M."/>
            <person name="Hossain M.Z."/>
            <person name="Ahmed R."/>
            <person name="Khan M.M."/>
            <person name="Islam R."/>
            <person name="Rashid M.M."/>
            <person name="Khan S.A."/>
            <person name="Rahman M.S."/>
            <person name="Alam M."/>
        </authorList>
    </citation>
    <scope>NUCLEOTIDE SEQUENCE [LARGE SCALE GENOMIC DNA]</scope>
    <source>
        <strain evidence="3">cv. CVL-1</strain>
        <tissue evidence="2">Whole seedling</tissue>
    </source>
</reference>
<evidence type="ECO:0000313" key="2">
    <source>
        <dbReference type="EMBL" id="OMO56026.1"/>
    </source>
</evidence>
<sequence>MAGLSDHLSSRPVARYHYNVADASLAQHVEKGMADRLPICCVASCTSLWALLMDAGTRFTGQVYELSSSFLRKEWIMDQWEKNYYISSIAGSTCGSSLVVMFK</sequence>
<dbReference type="STRING" id="210143.A0A1R3GD86"/>
<organism evidence="2 3">
    <name type="scientific">Corchorus capsularis</name>
    <name type="common">Jute</name>
    <dbReference type="NCBI Taxonomy" id="210143"/>
    <lineage>
        <taxon>Eukaryota</taxon>
        <taxon>Viridiplantae</taxon>
        <taxon>Streptophyta</taxon>
        <taxon>Embryophyta</taxon>
        <taxon>Tracheophyta</taxon>
        <taxon>Spermatophyta</taxon>
        <taxon>Magnoliopsida</taxon>
        <taxon>eudicotyledons</taxon>
        <taxon>Gunneridae</taxon>
        <taxon>Pentapetalae</taxon>
        <taxon>rosids</taxon>
        <taxon>malvids</taxon>
        <taxon>Malvales</taxon>
        <taxon>Malvaceae</taxon>
        <taxon>Grewioideae</taxon>
        <taxon>Apeibeae</taxon>
        <taxon>Corchorus</taxon>
    </lineage>
</organism>
<evidence type="ECO:0000259" key="1">
    <source>
        <dbReference type="Pfam" id="PF24289"/>
    </source>
</evidence>
<keyword evidence="2" id="KW-0808">Transferase</keyword>
<gene>
    <name evidence="2" type="ORF">CCACVL1_26809</name>
</gene>
<dbReference type="Gramene" id="OMO56026">
    <property type="protein sequence ID" value="OMO56026"/>
    <property type="gene ID" value="CCACVL1_26809"/>
</dbReference>
<evidence type="ECO:0000313" key="3">
    <source>
        <dbReference type="Proteomes" id="UP000188268"/>
    </source>
</evidence>
<dbReference type="InterPro" id="IPR055900">
    <property type="entry name" value="DUF7477"/>
</dbReference>
<dbReference type="EMBL" id="AWWV01014539">
    <property type="protein sequence ID" value="OMO56026.1"/>
    <property type="molecule type" value="Genomic_DNA"/>
</dbReference>
<accession>A0A1R3GD86</accession>
<dbReference type="Pfam" id="PF24289">
    <property type="entry name" value="DUF7477"/>
    <property type="match status" value="1"/>
</dbReference>
<dbReference type="OrthoDB" id="1890401at2759"/>
<dbReference type="AlphaFoldDB" id="A0A1R3GD86"/>
<dbReference type="GO" id="GO:0016301">
    <property type="term" value="F:kinase activity"/>
    <property type="evidence" value="ECO:0007669"/>
    <property type="project" value="UniProtKB-KW"/>
</dbReference>
<feature type="domain" description="DUF7477" evidence="1">
    <location>
        <begin position="14"/>
        <end position="103"/>
    </location>
</feature>